<dbReference type="FunFam" id="2.10.25.10:FF:000240">
    <property type="entry name" value="Vitamin K-dependent protein S"/>
    <property type="match status" value="2"/>
</dbReference>
<proteinExistence type="inferred from homology"/>
<keyword evidence="7" id="KW-0677">Repeat</keyword>
<dbReference type="SMART" id="SM00179">
    <property type="entry name" value="EGF_CA"/>
    <property type="match status" value="5"/>
</dbReference>
<dbReference type="Pfam" id="PF07645">
    <property type="entry name" value="EGF_CA"/>
    <property type="match status" value="3"/>
</dbReference>
<dbReference type="FunFam" id="2.10.25.10:FF:000190">
    <property type="entry name" value="fibulin-5 isoform X2"/>
    <property type="match status" value="1"/>
</dbReference>
<dbReference type="InterPro" id="IPR052080">
    <property type="entry name" value="vWF_C/EGF_Fibrillin"/>
</dbReference>
<feature type="domain" description="EGF-like" evidence="14">
    <location>
        <begin position="243"/>
        <end position="281"/>
    </location>
</feature>
<dbReference type="PANTHER" id="PTHR47333">
    <property type="entry name" value="VON WILLEBRAND FACTOR C AND EGF DOMAIN-CONTAINING PROTEIN"/>
    <property type="match status" value="1"/>
</dbReference>
<evidence type="ECO:0000256" key="11">
    <source>
        <dbReference type="PROSITE-ProRule" id="PRU00076"/>
    </source>
</evidence>
<dbReference type="AlphaFoldDB" id="A0A3Q2YRH5"/>
<feature type="domain" description="EGF-like" evidence="14">
    <location>
        <begin position="163"/>
        <end position="203"/>
    </location>
</feature>
<dbReference type="PROSITE" id="PS50026">
    <property type="entry name" value="EGF_3"/>
    <property type="match status" value="4"/>
</dbReference>
<dbReference type="InterPro" id="IPR000742">
    <property type="entry name" value="EGF"/>
</dbReference>
<dbReference type="Gene3D" id="2.10.25.10">
    <property type="entry name" value="Laminin"/>
    <property type="match status" value="5"/>
</dbReference>
<feature type="chain" id="PRO_5018566748" evidence="13">
    <location>
        <begin position="36"/>
        <end position="547"/>
    </location>
</feature>
<evidence type="ECO:0000256" key="12">
    <source>
        <dbReference type="SAM" id="MobiDB-lite"/>
    </source>
</evidence>
<evidence type="ECO:0000256" key="8">
    <source>
        <dbReference type="ARBA" id="ARBA00022837"/>
    </source>
</evidence>
<evidence type="ECO:0000256" key="9">
    <source>
        <dbReference type="ARBA" id="ARBA00023157"/>
    </source>
</evidence>
<keyword evidence="16" id="KW-1185">Reference proteome</keyword>
<evidence type="ECO:0000256" key="4">
    <source>
        <dbReference type="ARBA" id="ARBA00022530"/>
    </source>
</evidence>
<dbReference type="PROSITE" id="PS01186">
    <property type="entry name" value="EGF_2"/>
    <property type="match status" value="4"/>
</dbReference>
<reference evidence="15" key="2">
    <citation type="submission" date="2025-09" db="UniProtKB">
        <authorList>
            <consortium name="Ensembl"/>
        </authorList>
    </citation>
    <scope>IDENTIFICATION</scope>
</reference>
<dbReference type="GO" id="GO:0005509">
    <property type="term" value="F:calcium ion binding"/>
    <property type="evidence" value="ECO:0007669"/>
    <property type="project" value="InterPro"/>
</dbReference>
<dbReference type="Proteomes" id="UP000264820">
    <property type="component" value="Unplaced"/>
</dbReference>
<keyword evidence="5 11" id="KW-0245">EGF-like domain</keyword>
<accession>A0A3Q2YRH5</accession>
<dbReference type="InterPro" id="IPR055088">
    <property type="entry name" value="Fibulin_C"/>
</dbReference>
<feature type="signal peptide" evidence="13">
    <location>
        <begin position="1"/>
        <end position="35"/>
    </location>
</feature>
<dbReference type="InterPro" id="IPR026823">
    <property type="entry name" value="cEGF"/>
</dbReference>
<evidence type="ECO:0000256" key="3">
    <source>
        <dbReference type="ARBA" id="ARBA00022525"/>
    </source>
</evidence>
<evidence type="ECO:0000256" key="13">
    <source>
        <dbReference type="SAM" id="SignalP"/>
    </source>
</evidence>
<feature type="domain" description="EGF-like" evidence="14">
    <location>
        <begin position="282"/>
        <end position="322"/>
    </location>
</feature>
<dbReference type="PROSITE" id="PS00010">
    <property type="entry name" value="ASX_HYDROXYL"/>
    <property type="match status" value="4"/>
</dbReference>
<keyword evidence="8" id="KW-0106">Calcium</keyword>
<dbReference type="SMART" id="SM00181">
    <property type="entry name" value="EGF"/>
    <property type="match status" value="4"/>
</dbReference>
<comment type="caution">
    <text evidence="11">Lacks conserved residue(s) required for the propagation of feature annotation.</text>
</comment>
<feature type="region of interest" description="Disordered" evidence="12">
    <location>
        <begin position="89"/>
        <end position="135"/>
    </location>
</feature>
<dbReference type="GO" id="GO:0022011">
    <property type="term" value="P:myelination in peripheral nervous system"/>
    <property type="evidence" value="ECO:0007669"/>
    <property type="project" value="Ensembl"/>
</dbReference>
<name>A0A3Q2YRH5_HIPCM</name>
<dbReference type="Pfam" id="PF12662">
    <property type="entry name" value="cEGF"/>
    <property type="match status" value="1"/>
</dbReference>
<keyword evidence="4" id="KW-0272">Extracellular matrix</keyword>
<evidence type="ECO:0000259" key="14">
    <source>
        <dbReference type="PROSITE" id="PS50026"/>
    </source>
</evidence>
<evidence type="ECO:0000256" key="1">
    <source>
        <dbReference type="ARBA" id="ARBA00004498"/>
    </source>
</evidence>
<dbReference type="SUPFAM" id="SSF57184">
    <property type="entry name" value="Growth factor receptor domain"/>
    <property type="match status" value="2"/>
</dbReference>
<evidence type="ECO:0000256" key="2">
    <source>
        <dbReference type="ARBA" id="ARBA00006127"/>
    </source>
</evidence>
<evidence type="ECO:0000313" key="15">
    <source>
        <dbReference type="Ensembl" id="ENSHCOP00000016092.1"/>
    </source>
</evidence>
<dbReference type="InterPro" id="IPR000152">
    <property type="entry name" value="EGF-type_Asp/Asn_hydroxyl_site"/>
</dbReference>
<feature type="compositionally biased region" description="Gly residues" evidence="12">
    <location>
        <begin position="105"/>
        <end position="118"/>
    </location>
</feature>
<keyword evidence="10" id="KW-0325">Glycoprotein</keyword>
<feature type="domain" description="EGF-like" evidence="14">
    <location>
        <begin position="204"/>
        <end position="242"/>
    </location>
</feature>
<dbReference type="CDD" id="cd00054">
    <property type="entry name" value="EGF_CA"/>
    <property type="match status" value="2"/>
</dbReference>
<evidence type="ECO:0000256" key="7">
    <source>
        <dbReference type="ARBA" id="ARBA00022737"/>
    </source>
</evidence>
<dbReference type="GO" id="GO:0048932">
    <property type="term" value="P:myelination of posterior lateral line nerve axons"/>
    <property type="evidence" value="ECO:0007669"/>
    <property type="project" value="Ensembl"/>
</dbReference>
<evidence type="ECO:0000256" key="6">
    <source>
        <dbReference type="ARBA" id="ARBA00022729"/>
    </source>
</evidence>
<dbReference type="OMA" id="QSECVNT"/>
<dbReference type="InterPro" id="IPR018097">
    <property type="entry name" value="EGF_Ca-bd_CS"/>
</dbReference>
<keyword evidence="6 13" id="KW-0732">Signal</keyword>
<dbReference type="GeneTree" id="ENSGT00940000158774"/>
<keyword evidence="3" id="KW-0964">Secreted</keyword>
<reference evidence="15" key="1">
    <citation type="submission" date="2025-08" db="UniProtKB">
        <authorList>
            <consortium name="Ensembl"/>
        </authorList>
    </citation>
    <scope>IDENTIFICATION</scope>
</reference>
<sequence length="547" mass="59675">MKNALGDIRGFTLCSSTRMLAALLFILLCMQSAHSQTCTDGFRYDRRSRQCMDVDECRTLPDPCRGDMRCVNQNGGYLCLPRGLYNQPYGPEPPQVQQQPESAYQGGGGGGGGAGAGTGTSASQPNSFVPALPRSGEPSYPQVGYTVPCILGYALADDGTCNDVDECETNSHHCNPTQVCINTAGGYTCSCTEGFWLIGSQCQDIDECRYGYCQQLCANVPGSYSCSCNPGFLLNPDNRSCQDVDECADEPCSHGCFNNHGSFMCNCDEGFELAADGTSCNDVDECSFSEFLCQHQCVNTPGSFNCICPPGYFVYEDGRSCEGTIEKVRSQTNQKAFLCTPMFELTPSGVVVCLILKISMNVRVVTTPVQQNESVSISREATHAWLLYSVRLLTLKWATSECGVAAVLNATRSALKASTSHTLLSGVRSQCMCTTGNPACRDQPFTILYRHMDLSSGRSVPADIFQMQATTRYPGAFYIFQIKSGNEGREFYMRQTSNLRATLVLSRPIKGPRELVLDLEMVTVNNVINFRGSSIIRLTIFVSAHPF</sequence>
<dbReference type="InterPro" id="IPR009030">
    <property type="entry name" value="Growth_fac_rcpt_cys_sf"/>
</dbReference>
<organism evidence="15 16">
    <name type="scientific">Hippocampus comes</name>
    <name type="common">Tiger tail seahorse</name>
    <dbReference type="NCBI Taxonomy" id="109280"/>
    <lineage>
        <taxon>Eukaryota</taxon>
        <taxon>Metazoa</taxon>
        <taxon>Chordata</taxon>
        <taxon>Craniata</taxon>
        <taxon>Vertebrata</taxon>
        <taxon>Euteleostomi</taxon>
        <taxon>Actinopterygii</taxon>
        <taxon>Neopterygii</taxon>
        <taxon>Teleostei</taxon>
        <taxon>Neoteleostei</taxon>
        <taxon>Acanthomorphata</taxon>
        <taxon>Syngnathiaria</taxon>
        <taxon>Syngnathiformes</taxon>
        <taxon>Syngnathoidei</taxon>
        <taxon>Syngnathidae</taxon>
        <taxon>Hippocampus</taxon>
    </lineage>
</organism>
<dbReference type="PANTHER" id="PTHR47333:SF4">
    <property type="entry name" value="EGF-LIKE DOMAIN-CONTAINING PROTEIN"/>
    <property type="match status" value="1"/>
</dbReference>
<dbReference type="Pfam" id="PF22914">
    <property type="entry name" value="Fibulin_C"/>
    <property type="match status" value="1"/>
</dbReference>
<dbReference type="FunFam" id="2.10.25.10:FF:000010">
    <property type="entry name" value="Pro-epidermal growth factor"/>
    <property type="match status" value="1"/>
</dbReference>
<keyword evidence="9" id="KW-1015">Disulfide bond</keyword>
<comment type="subcellular location">
    <subcellularLocation>
        <location evidence="1">Secreted</location>
        <location evidence="1">Extracellular space</location>
        <location evidence="1">Extracellular matrix</location>
    </subcellularLocation>
</comment>
<dbReference type="InterPro" id="IPR001881">
    <property type="entry name" value="EGF-like_Ca-bd_dom"/>
</dbReference>
<evidence type="ECO:0000313" key="16">
    <source>
        <dbReference type="Proteomes" id="UP000264820"/>
    </source>
</evidence>
<evidence type="ECO:0000256" key="10">
    <source>
        <dbReference type="ARBA" id="ARBA00023180"/>
    </source>
</evidence>
<dbReference type="STRING" id="109280.ENSHCOP00000016092"/>
<dbReference type="InterPro" id="IPR049883">
    <property type="entry name" value="NOTCH1_EGF-like"/>
</dbReference>
<protein>
    <submittedName>
        <fullName evidence="15">Fibulin 5</fullName>
    </submittedName>
</protein>
<dbReference type="Ensembl" id="ENSHCOT00000024173.1">
    <property type="protein sequence ID" value="ENSHCOP00000016092.1"/>
    <property type="gene ID" value="ENSHCOG00000019807.1"/>
</dbReference>
<dbReference type="PROSITE" id="PS01187">
    <property type="entry name" value="EGF_CA"/>
    <property type="match status" value="2"/>
</dbReference>
<comment type="similarity">
    <text evidence="2">Belongs to the fibulin family.</text>
</comment>
<evidence type="ECO:0000256" key="5">
    <source>
        <dbReference type="ARBA" id="ARBA00022536"/>
    </source>
</evidence>